<dbReference type="GO" id="GO:0016020">
    <property type="term" value="C:membrane"/>
    <property type="evidence" value="ECO:0007669"/>
    <property type="project" value="UniProtKB-SubCell"/>
</dbReference>
<evidence type="ECO:0000256" key="2">
    <source>
        <dbReference type="ARBA" id="ARBA00022692"/>
    </source>
</evidence>
<feature type="transmembrane region" description="Helical" evidence="8">
    <location>
        <begin position="256"/>
        <end position="275"/>
    </location>
</feature>
<dbReference type="OrthoDB" id="3364966at2759"/>
<feature type="transmembrane region" description="Helical" evidence="8">
    <location>
        <begin position="215"/>
        <end position="236"/>
    </location>
</feature>
<name>A0A6P6YB74_DERPT</name>
<keyword evidence="4 8" id="KW-1133">Transmembrane helix</keyword>
<keyword evidence="2 8" id="KW-0812">Transmembrane</keyword>
<accession>A0A6P6YB74</accession>
<dbReference type="PANTHER" id="PTHR43220:SF21">
    <property type="entry name" value="TRANSMEMBRANE PROTEIN 41A"/>
    <property type="match status" value="1"/>
</dbReference>
<evidence type="ECO:0000256" key="3">
    <source>
        <dbReference type="ARBA" id="ARBA00022729"/>
    </source>
</evidence>
<dbReference type="InterPro" id="IPR045014">
    <property type="entry name" value="TM41A/B"/>
</dbReference>
<evidence type="ECO:0000256" key="5">
    <source>
        <dbReference type="ARBA" id="ARBA00023136"/>
    </source>
</evidence>
<evidence type="ECO:0000313" key="11">
    <source>
        <dbReference type="RefSeq" id="XP_027202530.1"/>
    </source>
</evidence>
<feature type="domain" description="VTT" evidence="9">
    <location>
        <begin position="119"/>
        <end position="242"/>
    </location>
</feature>
<comment type="subcellular location">
    <subcellularLocation>
        <location evidence="1">Membrane</location>
        <topology evidence="1">Multi-pass membrane protein</topology>
    </subcellularLocation>
</comment>
<evidence type="ECO:0000256" key="7">
    <source>
        <dbReference type="SAM" id="MobiDB-lite"/>
    </source>
</evidence>
<feature type="transmembrane region" description="Helical" evidence="8">
    <location>
        <begin position="135"/>
        <end position="157"/>
    </location>
</feature>
<reference evidence="11" key="1">
    <citation type="submission" date="2025-08" db="UniProtKB">
        <authorList>
            <consortium name="RefSeq"/>
        </authorList>
    </citation>
    <scope>IDENTIFICATION</scope>
    <source>
        <strain evidence="11">Airmid</strain>
    </source>
</reference>
<organism evidence="10 11">
    <name type="scientific">Dermatophagoides pteronyssinus</name>
    <name type="common">European house dust mite</name>
    <dbReference type="NCBI Taxonomy" id="6956"/>
    <lineage>
        <taxon>Eukaryota</taxon>
        <taxon>Metazoa</taxon>
        <taxon>Ecdysozoa</taxon>
        <taxon>Arthropoda</taxon>
        <taxon>Chelicerata</taxon>
        <taxon>Arachnida</taxon>
        <taxon>Acari</taxon>
        <taxon>Acariformes</taxon>
        <taxon>Sarcoptiformes</taxon>
        <taxon>Astigmata</taxon>
        <taxon>Psoroptidia</taxon>
        <taxon>Analgoidea</taxon>
        <taxon>Pyroglyphidae</taxon>
        <taxon>Dermatophagoidinae</taxon>
        <taxon>Dermatophagoides</taxon>
    </lineage>
</organism>
<dbReference type="AlphaFoldDB" id="A0A6P6YB74"/>
<keyword evidence="5 8" id="KW-0472">Membrane</keyword>
<evidence type="ECO:0000313" key="10">
    <source>
        <dbReference type="Proteomes" id="UP000515146"/>
    </source>
</evidence>
<evidence type="ECO:0000256" key="1">
    <source>
        <dbReference type="ARBA" id="ARBA00004141"/>
    </source>
</evidence>
<dbReference type="RefSeq" id="XP_027202530.1">
    <property type="nucleotide sequence ID" value="XM_027346729.1"/>
</dbReference>
<dbReference type="InParanoid" id="A0A6P6YB74"/>
<sequence length="320" mass="36798">MAQNYNKFTIWLRLLSILLIFFASILWLLFLVQIVRPDINDQIDVDNQQSNEAESNVSGNIPNADDDDDEKPIIVLAFPSNIKQLKRLARILSFYSKNHSNYVFVLFCSAYLFKQTFAIPGSVFLNLLAGAIYNVWIGFPLCCLLTACGSTLCFLLSKYFGHYLLEYYFPEKLDYFQKKFIEKQQKNGNLFWLLISLRLFPITPNWFLNIASPIVNIPLSLFFLSILFGLMPYNFICVQTGSILSEINSMNDIFTIKTFILSLFIAFLVASSTLLKKKMKKTKMMMMMKKEENSITDTSIAKHNDDGGDHHHFGSKLKSN</sequence>
<feature type="transmembrane region" description="Helical" evidence="8">
    <location>
        <begin position="12"/>
        <end position="35"/>
    </location>
</feature>
<dbReference type="KEGG" id="dpte:113796455"/>
<dbReference type="PANTHER" id="PTHR43220">
    <property type="match status" value="1"/>
</dbReference>
<feature type="transmembrane region" description="Helical" evidence="8">
    <location>
        <begin position="102"/>
        <end position="128"/>
    </location>
</feature>
<evidence type="ECO:0000256" key="6">
    <source>
        <dbReference type="ARBA" id="ARBA00025797"/>
    </source>
</evidence>
<gene>
    <name evidence="11" type="primary">LOC113796455</name>
</gene>
<dbReference type="InterPro" id="IPR032816">
    <property type="entry name" value="VTT_dom"/>
</dbReference>
<comment type="similarity">
    <text evidence="6">Belongs to the TMEM41 family.</text>
</comment>
<feature type="compositionally biased region" description="Basic and acidic residues" evidence="7">
    <location>
        <begin position="300"/>
        <end position="312"/>
    </location>
</feature>
<evidence type="ECO:0000259" key="9">
    <source>
        <dbReference type="Pfam" id="PF09335"/>
    </source>
</evidence>
<evidence type="ECO:0000256" key="8">
    <source>
        <dbReference type="SAM" id="Phobius"/>
    </source>
</evidence>
<evidence type="ECO:0000256" key="4">
    <source>
        <dbReference type="ARBA" id="ARBA00022989"/>
    </source>
</evidence>
<keyword evidence="3" id="KW-0732">Signal</keyword>
<proteinExistence type="inferred from homology"/>
<feature type="region of interest" description="Disordered" evidence="7">
    <location>
        <begin position="299"/>
        <end position="320"/>
    </location>
</feature>
<protein>
    <submittedName>
        <fullName evidence="11">Transmembrane protein 41A-like</fullName>
    </submittedName>
</protein>
<dbReference type="Pfam" id="PF09335">
    <property type="entry name" value="VTT_dom"/>
    <property type="match status" value="1"/>
</dbReference>
<keyword evidence="10" id="KW-1185">Reference proteome</keyword>
<dbReference type="Proteomes" id="UP000515146">
    <property type="component" value="Unplaced"/>
</dbReference>